<dbReference type="AlphaFoldDB" id="A0ABD3EDF5"/>
<accession>A0ABD3EDF5</accession>
<proteinExistence type="predicted"/>
<keyword evidence="2" id="KW-1185">Reference proteome</keyword>
<dbReference type="PANTHER" id="PTHR33321">
    <property type="match status" value="1"/>
</dbReference>
<organism evidence="1 2">
    <name type="scientific">Castilleja foliolosa</name>
    <dbReference type="NCBI Taxonomy" id="1961234"/>
    <lineage>
        <taxon>Eukaryota</taxon>
        <taxon>Viridiplantae</taxon>
        <taxon>Streptophyta</taxon>
        <taxon>Embryophyta</taxon>
        <taxon>Tracheophyta</taxon>
        <taxon>Spermatophyta</taxon>
        <taxon>Magnoliopsida</taxon>
        <taxon>eudicotyledons</taxon>
        <taxon>Gunneridae</taxon>
        <taxon>Pentapetalae</taxon>
        <taxon>asterids</taxon>
        <taxon>lamiids</taxon>
        <taxon>Lamiales</taxon>
        <taxon>Orobanchaceae</taxon>
        <taxon>Pedicularideae</taxon>
        <taxon>Castillejinae</taxon>
        <taxon>Castilleja</taxon>
    </lineage>
</organism>
<comment type="caution">
    <text evidence="1">The sequence shown here is derived from an EMBL/GenBank/DDBJ whole genome shotgun (WGS) entry which is preliminary data.</text>
</comment>
<dbReference type="EMBL" id="JAVIJP010000005">
    <property type="protein sequence ID" value="KAL3652468.1"/>
    <property type="molecule type" value="Genomic_DNA"/>
</dbReference>
<dbReference type="PANTHER" id="PTHR33321:SF3">
    <property type="entry name" value="OS05G0582000 PROTEIN"/>
    <property type="match status" value="1"/>
</dbReference>
<sequence>MEENHHRHYLRPLLSPSTTTTAITPPLDDHEYTNNHILISSHSSIIFRLSLVAFIGIVSIWANHEASKGYAITIVNDSGQTLPGKRFQLFYVSNDEATRIILEASNVIQSFLYSNNENPTKKKVEHVILKLASRVLVDNVIVDTVADQNEFVLNISPSIMERTNFDEAIIRAIREGVALVWLWDGQGNAPKNLINGIVEYIILMLYNLGDRWAVVSPDHRAEPPDSVVVCWKHDDPRWVAGFLSYCERRRPGFIRRLNRALKDRWDDGILDGVLGRSIQSMCTSYHESLRYNIYF</sequence>
<reference evidence="2" key="1">
    <citation type="journal article" date="2024" name="IScience">
        <title>Strigolactones Initiate the Formation of Haustorium-like Structures in Castilleja.</title>
        <authorList>
            <person name="Buerger M."/>
            <person name="Peterson D."/>
            <person name="Chory J."/>
        </authorList>
    </citation>
    <scope>NUCLEOTIDE SEQUENCE [LARGE SCALE GENOMIC DNA]</scope>
</reference>
<evidence type="ECO:0000313" key="1">
    <source>
        <dbReference type="EMBL" id="KAL3652468.1"/>
    </source>
</evidence>
<dbReference type="InterPro" id="IPR007541">
    <property type="entry name" value="Uncharacterised_BSP"/>
</dbReference>
<protein>
    <submittedName>
        <fullName evidence="1">Uncharacterized protein</fullName>
    </submittedName>
</protein>
<name>A0ABD3EDF5_9LAMI</name>
<gene>
    <name evidence="1" type="ORF">CASFOL_002149</name>
</gene>
<dbReference type="Pfam" id="PF04450">
    <property type="entry name" value="BSP"/>
    <property type="match status" value="1"/>
</dbReference>
<dbReference type="Proteomes" id="UP001632038">
    <property type="component" value="Unassembled WGS sequence"/>
</dbReference>
<evidence type="ECO:0000313" key="2">
    <source>
        <dbReference type="Proteomes" id="UP001632038"/>
    </source>
</evidence>